<evidence type="ECO:0000313" key="3">
    <source>
        <dbReference type="Proteomes" id="UP000663651"/>
    </source>
</evidence>
<sequence>MDDYFKSAHGRALGTGGPTCVTCHGSHAVATATLDIINKENCGKCHPYGQASAIKEAMRNTERLIVEIDGKINKFKGEGVDTGSWEKSLFSVRNRYHRLFHEVDTGKVIKLSGEFREELDGISKTLAKIDERGQRRKIIGAIVICGLLAAALITYLLKRTFDDISEP</sequence>
<accession>A0ABX7Q1R0</accession>
<keyword evidence="1" id="KW-0472">Membrane</keyword>
<keyword evidence="1" id="KW-0812">Transmembrane</keyword>
<dbReference type="InterPro" id="IPR036280">
    <property type="entry name" value="Multihaem_cyt_sf"/>
</dbReference>
<evidence type="ECO:0000256" key="1">
    <source>
        <dbReference type="SAM" id="Phobius"/>
    </source>
</evidence>
<protein>
    <submittedName>
        <fullName evidence="2">Uncharacterized protein</fullName>
    </submittedName>
</protein>
<reference evidence="2 3" key="1">
    <citation type="submission" date="2021-03" db="EMBL/GenBank/DDBJ databases">
        <title>Geobacter metallireducens gen. nov. sp. nov., a microorganism capable of coupling the complete oxidation of organic compounds to the reduction of iron and other metals.</title>
        <authorList>
            <person name="Li Y."/>
        </authorList>
    </citation>
    <scope>NUCLEOTIDE SEQUENCE [LARGE SCALE GENOMIC DNA]</scope>
    <source>
        <strain evidence="2 3">Jerry-YX</strain>
    </source>
</reference>
<gene>
    <name evidence="2" type="ORF">JZM60_13540</name>
</gene>
<dbReference type="EMBL" id="CP071382">
    <property type="protein sequence ID" value="QSV45152.1"/>
    <property type="molecule type" value="Genomic_DNA"/>
</dbReference>
<keyword evidence="3" id="KW-1185">Reference proteome</keyword>
<dbReference type="Proteomes" id="UP000663651">
    <property type="component" value="Chromosome"/>
</dbReference>
<evidence type="ECO:0000313" key="2">
    <source>
        <dbReference type="EMBL" id="QSV45152.1"/>
    </source>
</evidence>
<feature type="transmembrane region" description="Helical" evidence="1">
    <location>
        <begin position="138"/>
        <end position="157"/>
    </location>
</feature>
<name>A0ABX7Q1R0_9BACT</name>
<proteinExistence type="predicted"/>
<organism evidence="2 3">
    <name type="scientific">Geobacter benzoatilyticus</name>
    <dbReference type="NCBI Taxonomy" id="2815309"/>
    <lineage>
        <taxon>Bacteria</taxon>
        <taxon>Pseudomonadati</taxon>
        <taxon>Thermodesulfobacteriota</taxon>
        <taxon>Desulfuromonadia</taxon>
        <taxon>Geobacterales</taxon>
        <taxon>Geobacteraceae</taxon>
        <taxon>Geobacter</taxon>
    </lineage>
</organism>
<dbReference type="RefSeq" id="WP_207162958.1">
    <property type="nucleotide sequence ID" value="NZ_CP071382.1"/>
</dbReference>
<keyword evidence="1" id="KW-1133">Transmembrane helix</keyword>
<dbReference type="SUPFAM" id="SSF48695">
    <property type="entry name" value="Multiheme cytochromes"/>
    <property type="match status" value="1"/>
</dbReference>